<feature type="domain" description="Alcohol dehydrogenase-like N-terminal" evidence="7">
    <location>
        <begin position="24"/>
        <end position="142"/>
    </location>
</feature>
<proteinExistence type="inferred from homology"/>
<keyword evidence="2 5" id="KW-0479">Metal-binding</keyword>
<dbReference type="GO" id="GO:0016491">
    <property type="term" value="F:oxidoreductase activity"/>
    <property type="evidence" value="ECO:0007669"/>
    <property type="project" value="UniProtKB-KW"/>
</dbReference>
<dbReference type="CDD" id="cd08283">
    <property type="entry name" value="FDH_like_1"/>
    <property type="match status" value="1"/>
</dbReference>
<protein>
    <submittedName>
        <fullName evidence="8">Glutathione-dependent formaldehyde dehydrogenase</fullName>
    </submittedName>
</protein>
<dbReference type="InterPro" id="IPR013154">
    <property type="entry name" value="ADH-like_N"/>
</dbReference>
<keyword evidence="4" id="KW-0560">Oxidoreductase</keyword>
<dbReference type="Gene3D" id="3.40.50.720">
    <property type="entry name" value="NAD(P)-binding Rossmann-like Domain"/>
    <property type="match status" value="1"/>
</dbReference>
<comment type="cofactor">
    <cofactor evidence="1 5">
        <name>Zn(2+)</name>
        <dbReference type="ChEBI" id="CHEBI:29105"/>
    </cofactor>
</comment>
<evidence type="ECO:0000256" key="3">
    <source>
        <dbReference type="ARBA" id="ARBA00022833"/>
    </source>
</evidence>
<dbReference type="InterPro" id="IPR013149">
    <property type="entry name" value="ADH-like_C"/>
</dbReference>
<comment type="caution">
    <text evidence="8">The sequence shown here is derived from an EMBL/GenBank/DDBJ whole genome shotgun (WGS) entry which is preliminary data.</text>
</comment>
<reference evidence="8 9" key="1">
    <citation type="submission" date="2019-08" db="EMBL/GenBank/DDBJ databases">
        <title>Genome sequencing of Paenibacillus faecis DSM 23593(T).</title>
        <authorList>
            <person name="Kook J.-K."/>
            <person name="Park S.-N."/>
            <person name="Lim Y.K."/>
        </authorList>
    </citation>
    <scope>NUCLEOTIDE SEQUENCE [LARGE SCALE GENOMIC DNA]</scope>
    <source>
        <strain evidence="8 9">DSM 23593</strain>
    </source>
</reference>
<dbReference type="PANTHER" id="PTHR42813">
    <property type="entry name" value="ZINC-TYPE ALCOHOL DEHYDROGENASE-LIKE"/>
    <property type="match status" value="1"/>
</dbReference>
<evidence type="ECO:0000259" key="7">
    <source>
        <dbReference type="Pfam" id="PF08240"/>
    </source>
</evidence>
<keyword evidence="9" id="KW-1185">Reference proteome</keyword>
<organism evidence="8 9">
    <name type="scientific">Paenibacillus faecis</name>
    <dbReference type="NCBI Taxonomy" id="862114"/>
    <lineage>
        <taxon>Bacteria</taxon>
        <taxon>Bacillati</taxon>
        <taxon>Bacillota</taxon>
        <taxon>Bacilli</taxon>
        <taxon>Bacillales</taxon>
        <taxon>Paenibacillaceae</taxon>
        <taxon>Paenibacillus</taxon>
    </lineage>
</organism>
<sequence length="378" mass="41123">MKAVTYQGLKNVAVKEVPDPKIEKPDDMIVRMTTTAICGSDLHLLHGMIPNVHEDYIIGHEPMGIVEEVGPEVTRLKKGDRVVIPFNISCGECFYCKNQLESQCDNSNENGEMGAYFGYSGTTGGYPGGQAEYLRVPYANFTHFKIPENSEIPDEKLCLIADAMTTAYWSVDNAGVKDGDTVIVLGCGPVGLLAQKICWLKGAKRVIAVDYIDYRLRHAKKTNRVEIVNAGEQDATGSYLKELTKGGADVVIDCTGMSGKMTPMESLAAGMKLHGGALGGVTTAAQAVRKGGTIQITGVYGGRYNGFPLGDIFQRNINIRTGQAPVIHYMPYMYELVDTGKIDPGDIVTHVIPLSEAKRGYEIFDTKTDDCIKVLLKP</sequence>
<evidence type="ECO:0000313" key="9">
    <source>
        <dbReference type="Proteomes" id="UP000325218"/>
    </source>
</evidence>
<comment type="similarity">
    <text evidence="5">Belongs to the zinc-containing alcohol dehydrogenase family.</text>
</comment>
<dbReference type="PANTHER" id="PTHR42813:SF2">
    <property type="entry name" value="DEHYDROGENASE, ZINC-CONTAINING, PUTATIVE (AFU_ORTHOLOGUE AFUA_2G02810)-RELATED"/>
    <property type="match status" value="1"/>
</dbReference>
<dbReference type="OrthoDB" id="9777057at2"/>
<evidence type="ECO:0000313" key="8">
    <source>
        <dbReference type="EMBL" id="TYA13039.1"/>
    </source>
</evidence>
<dbReference type="RefSeq" id="WP_148451638.1">
    <property type="nucleotide sequence ID" value="NZ_VSDO01000002.1"/>
</dbReference>
<evidence type="ECO:0000256" key="5">
    <source>
        <dbReference type="RuleBase" id="RU361277"/>
    </source>
</evidence>
<evidence type="ECO:0000256" key="4">
    <source>
        <dbReference type="ARBA" id="ARBA00023002"/>
    </source>
</evidence>
<dbReference type="InterPro" id="IPR011032">
    <property type="entry name" value="GroES-like_sf"/>
</dbReference>
<gene>
    <name evidence="8" type="ORF">FRY98_10160</name>
</gene>
<dbReference type="InterPro" id="IPR036291">
    <property type="entry name" value="NAD(P)-bd_dom_sf"/>
</dbReference>
<accession>A0A5D0CST6</accession>
<evidence type="ECO:0000256" key="2">
    <source>
        <dbReference type="ARBA" id="ARBA00022723"/>
    </source>
</evidence>
<name>A0A5D0CST6_9BACL</name>
<evidence type="ECO:0000259" key="6">
    <source>
        <dbReference type="Pfam" id="PF00107"/>
    </source>
</evidence>
<dbReference type="AlphaFoldDB" id="A0A5D0CST6"/>
<evidence type="ECO:0000256" key="1">
    <source>
        <dbReference type="ARBA" id="ARBA00001947"/>
    </source>
</evidence>
<dbReference type="SUPFAM" id="SSF51735">
    <property type="entry name" value="NAD(P)-binding Rossmann-fold domains"/>
    <property type="match status" value="1"/>
</dbReference>
<dbReference type="GO" id="GO:0008270">
    <property type="term" value="F:zinc ion binding"/>
    <property type="evidence" value="ECO:0007669"/>
    <property type="project" value="InterPro"/>
</dbReference>
<dbReference type="Pfam" id="PF08240">
    <property type="entry name" value="ADH_N"/>
    <property type="match status" value="1"/>
</dbReference>
<dbReference type="Gene3D" id="3.90.180.10">
    <property type="entry name" value="Medium-chain alcohol dehydrogenases, catalytic domain"/>
    <property type="match status" value="1"/>
</dbReference>
<dbReference type="InterPro" id="IPR002328">
    <property type="entry name" value="ADH_Zn_CS"/>
</dbReference>
<dbReference type="EMBL" id="VSDO01000002">
    <property type="protein sequence ID" value="TYA13039.1"/>
    <property type="molecule type" value="Genomic_DNA"/>
</dbReference>
<dbReference type="PROSITE" id="PS00059">
    <property type="entry name" value="ADH_ZINC"/>
    <property type="match status" value="1"/>
</dbReference>
<dbReference type="Proteomes" id="UP000325218">
    <property type="component" value="Unassembled WGS sequence"/>
</dbReference>
<dbReference type="Pfam" id="PF00107">
    <property type="entry name" value="ADH_zinc_N"/>
    <property type="match status" value="1"/>
</dbReference>
<keyword evidence="3 5" id="KW-0862">Zinc</keyword>
<dbReference type="SUPFAM" id="SSF50129">
    <property type="entry name" value="GroES-like"/>
    <property type="match status" value="1"/>
</dbReference>
<feature type="domain" description="Alcohol dehydrogenase-like C-terminal" evidence="6">
    <location>
        <begin position="189"/>
        <end position="256"/>
    </location>
</feature>